<dbReference type="Gene3D" id="1.10.287.130">
    <property type="match status" value="1"/>
</dbReference>
<dbReference type="PANTHER" id="PTHR43547:SF2">
    <property type="entry name" value="HYBRID SIGNAL TRANSDUCTION HISTIDINE KINASE C"/>
    <property type="match status" value="1"/>
</dbReference>
<evidence type="ECO:0000256" key="8">
    <source>
        <dbReference type="ARBA" id="ARBA00023163"/>
    </source>
</evidence>
<dbReference type="AlphaFoldDB" id="B4W0J5"/>
<dbReference type="SUPFAM" id="SSF47384">
    <property type="entry name" value="Homodimeric domain of signal transducing histidine kinase"/>
    <property type="match status" value="1"/>
</dbReference>
<keyword evidence="4" id="KW-0418">Kinase</keyword>
<dbReference type="RefSeq" id="WP_006104609.1">
    <property type="nucleotide sequence ID" value="NZ_DS989865.1"/>
</dbReference>
<dbReference type="Pfam" id="PF02518">
    <property type="entry name" value="HATPase_c"/>
    <property type="match status" value="1"/>
</dbReference>
<dbReference type="InterPro" id="IPR003661">
    <property type="entry name" value="HisK_dim/P_dom"/>
</dbReference>
<dbReference type="InterPro" id="IPR003594">
    <property type="entry name" value="HATPase_dom"/>
</dbReference>
<keyword evidence="4" id="KW-0808">Transferase</keyword>
<dbReference type="SMART" id="SM00448">
    <property type="entry name" value="REC"/>
    <property type="match status" value="1"/>
</dbReference>
<evidence type="ECO:0000259" key="11">
    <source>
        <dbReference type="PROSITE" id="PS50110"/>
    </source>
</evidence>
<dbReference type="InterPro" id="IPR011006">
    <property type="entry name" value="CheY-like_superfamily"/>
</dbReference>
<dbReference type="STRING" id="118168.MC7420_1001"/>
<dbReference type="FunFam" id="3.40.50.2300:FF:000001">
    <property type="entry name" value="DNA-binding response regulator PhoB"/>
    <property type="match status" value="1"/>
</dbReference>
<evidence type="ECO:0000256" key="3">
    <source>
        <dbReference type="ARBA" id="ARBA00022553"/>
    </source>
</evidence>
<proteinExistence type="predicted"/>
<keyword evidence="5" id="KW-0902">Two-component regulatory system</keyword>
<evidence type="ECO:0000256" key="7">
    <source>
        <dbReference type="ARBA" id="ARBA00023125"/>
    </source>
</evidence>
<keyword evidence="3 9" id="KW-0597">Phosphoprotein</keyword>
<dbReference type="EC" id="2.7.13.3" evidence="2"/>
<dbReference type="InterPro" id="IPR036097">
    <property type="entry name" value="HisK_dim/P_sf"/>
</dbReference>
<keyword evidence="13" id="KW-1185">Reference proteome</keyword>
<dbReference type="Proteomes" id="UP000003835">
    <property type="component" value="Unassembled WGS sequence"/>
</dbReference>
<dbReference type="GO" id="GO:0003677">
    <property type="term" value="F:DNA binding"/>
    <property type="evidence" value="ECO:0007669"/>
    <property type="project" value="UniProtKB-KW"/>
</dbReference>
<dbReference type="InterPro" id="IPR005467">
    <property type="entry name" value="His_kinase_dom"/>
</dbReference>
<evidence type="ECO:0000256" key="6">
    <source>
        <dbReference type="ARBA" id="ARBA00023015"/>
    </source>
</evidence>
<evidence type="ECO:0000256" key="2">
    <source>
        <dbReference type="ARBA" id="ARBA00012438"/>
    </source>
</evidence>
<evidence type="ECO:0000313" key="12">
    <source>
        <dbReference type="EMBL" id="EDX72332.1"/>
    </source>
</evidence>
<dbReference type="InterPro" id="IPR001789">
    <property type="entry name" value="Sig_transdc_resp-reg_receiver"/>
</dbReference>
<protein>
    <recommendedName>
        <fullName evidence="2">histidine kinase</fullName>
        <ecNumber evidence="2">2.7.13.3</ecNumber>
    </recommendedName>
</protein>
<dbReference type="InterPro" id="IPR036890">
    <property type="entry name" value="HATPase_C_sf"/>
</dbReference>
<organism evidence="12 13">
    <name type="scientific">Coleofasciculus chthonoplastes PCC 7420</name>
    <dbReference type="NCBI Taxonomy" id="118168"/>
    <lineage>
        <taxon>Bacteria</taxon>
        <taxon>Bacillati</taxon>
        <taxon>Cyanobacteriota</taxon>
        <taxon>Cyanophyceae</taxon>
        <taxon>Coleofasciculales</taxon>
        <taxon>Coleofasciculaceae</taxon>
        <taxon>Coleofasciculus</taxon>
    </lineage>
</organism>
<dbReference type="HOGENOM" id="CLU_000445_114_72_3"/>
<evidence type="ECO:0000313" key="13">
    <source>
        <dbReference type="Proteomes" id="UP000003835"/>
    </source>
</evidence>
<feature type="modified residue" description="4-aspartylphosphate" evidence="9">
    <location>
        <position position="52"/>
    </location>
</feature>
<gene>
    <name evidence="12" type="ORF">MC7420_1001</name>
</gene>
<comment type="catalytic activity">
    <reaction evidence="1">
        <text>ATP + protein L-histidine = ADP + protein N-phospho-L-histidine.</text>
        <dbReference type="EC" id="2.7.13.3"/>
    </reaction>
</comment>
<dbReference type="SUPFAM" id="SSF52172">
    <property type="entry name" value="CheY-like"/>
    <property type="match status" value="1"/>
</dbReference>
<feature type="domain" description="Response regulatory" evidence="11">
    <location>
        <begin position="3"/>
        <end position="119"/>
    </location>
</feature>
<dbReference type="SUPFAM" id="SSF55874">
    <property type="entry name" value="ATPase domain of HSP90 chaperone/DNA topoisomerase II/histidine kinase"/>
    <property type="match status" value="1"/>
</dbReference>
<evidence type="ECO:0000259" key="10">
    <source>
        <dbReference type="PROSITE" id="PS50109"/>
    </source>
</evidence>
<reference evidence="12 13" key="1">
    <citation type="submission" date="2008-07" db="EMBL/GenBank/DDBJ databases">
        <authorList>
            <person name="Tandeau de Marsac N."/>
            <person name="Ferriera S."/>
            <person name="Johnson J."/>
            <person name="Kravitz S."/>
            <person name="Beeson K."/>
            <person name="Sutton G."/>
            <person name="Rogers Y.-H."/>
            <person name="Friedman R."/>
            <person name="Frazier M."/>
            <person name="Venter J.C."/>
        </authorList>
    </citation>
    <scope>NUCLEOTIDE SEQUENCE [LARGE SCALE GENOMIC DNA]</scope>
    <source>
        <strain evidence="12 13">PCC 7420</strain>
    </source>
</reference>
<dbReference type="eggNOG" id="COG0745">
    <property type="taxonomic scope" value="Bacteria"/>
</dbReference>
<sequence length="364" mass="40950">MNTILIIEDEEGIRENIYELLSAEDFEVLLAENGKTGIQLAQQQRPDLIICDIMMPEVDGYGVLTQLRQNLSTEAIPFIFLTAKSAKADLRQGMESGADDYLSKPFTREALLRAIAARFEKQGVLERQSQKKLDELRGQICHSLPHELYTPLNGIIASSSFFINEYDDIDRDEALEILQDIHTSSQRLYRLTKNFLLYAELELMANDPARLQALQSREVKTDSQPLIFEVVHQKAKQVDREADLELNLQGSKIYMSEPNLRKLIEELIDNAFKFSPPGTSVSICDRVEQNQVILSITDQGRGMTSEQIAKLGAYMQFERKLYEQQGSGLGLAIAQRLVQLHGGELTIESNPGKETTVSVSLAGK</sequence>
<dbReference type="PROSITE" id="PS50110">
    <property type="entry name" value="RESPONSE_REGULATORY"/>
    <property type="match status" value="1"/>
</dbReference>
<dbReference type="OrthoDB" id="9812260at2"/>
<feature type="domain" description="Histidine kinase" evidence="10">
    <location>
        <begin position="143"/>
        <end position="364"/>
    </location>
</feature>
<dbReference type="SMART" id="SM00387">
    <property type="entry name" value="HATPase_c"/>
    <property type="match status" value="1"/>
</dbReference>
<dbReference type="CDD" id="cd00075">
    <property type="entry name" value="HATPase"/>
    <property type="match status" value="1"/>
</dbReference>
<keyword evidence="8" id="KW-0804">Transcription</keyword>
<dbReference type="CDD" id="cd00082">
    <property type="entry name" value="HisKA"/>
    <property type="match status" value="1"/>
</dbReference>
<keyword evidence="7" id="KW-0238">DNA-binding</keyword>
<name>B4W0J5_9CYAN</name>
<dbReference type="GO" id="GO:0000155">
    <property type="term" value="F:phosphorelay sensor kinase activity"/>
    <property type="evidence" value="ECO:0007669"/>
    <property type="project" value="InterPro"/>
</dbReference>
<dbReference type="PRINTS" id="PR00344">
    <property type="entry name" value="BCTRLSENSOR"/>
</dbReference>
<keyword evidence="6" id="KW-0805">Transcription regulation</keyword>
<dbReference type="InterPro" id="IPR004358">
    <property type="entry name" value="Sig_transdc_His_kin-like_C"/>
</dbReference>
<evidence type="ECO:0000256" key="4">
    <source>
        <dbReference type="ARBA" id="ARBA00022777"/>
    </source>
</evidence>
<accession>B4W0J5</accession>
<dbReference type="Pfam" id="PF00072">
    <property type="entry name" value="Response_reg"/>
    <property type="match status" value="1"/>
</dbReference>
<dbReference type="PANTHER" id="PTHR43547">
    <property type="entry name" value="TWO-COMPONENT HISTIDINE KINASE"/>
    <property type="match status" value="1"/>
</dbReference>
<evidence type="ECO:0000256" key="5">
    <source>
        <dbReference type="ARBA" id="ARBA00023012"/>
    </source>
</evidence>
<dbReference type="Gene3D" id="3.40.50.2300">
    <property type="match status" value="1"/>
</dbReference>
<evidence type="ECO:0000256" key="9">
    <source>
        <dbReference type="PROSITE-ProRule" id="PRU00169"/>
    </source>
</evidence>
<dbReference type="EMBL" id="DS989865">
    <property type="protein sequence ID" value="EDX72332.1"/>
    <property type="molecule type" value="Genomic_DNA"/>
</dbReference>
<dbReference type="Gene3D" id="3.30.565.10">
    <property type="entry name" value="Histidine kinase-like ATPase, C-terminal domain"/>
    <property type="match status" value="1"/>
</dbReference>
<dbReference type="PROSITE" id="PS50109">
    <property type="entry name" value="HIS_KIN"/>
    <property type="match status" value="1"/>
</dbReference>
<dbReference type="CDD" id="cd17574">
    <property type="entry name" value="REC_OmpR"/>
    <property type="match status" value="1"/>
</dbReference>
<dbReference type="eggNOG" id="COG0642">
    <property type="taxonomic scope" value="Bacteria"/>
</dbReference>
<dbReference type="Pfam" id="PF00512">
    <property type="entry name" value="HisKA"/>
    <property type="match status" value="1"/>
</dbReference>
<evidence type="ECO:0000256" key="1">
    <source>
        <dbReference type="ARBA" id="ARBA00000085"/>
    </source>
</evidence>